<organism evidence="1 2">
    <name type="scientific">Motilibacter deserti</name>
    <dbReference type="NCBI Taxonomy" id="2714956"/>
    <lineage>
        <taxon>Bacteria</taxon>
        <taxon>Bacillati</taxon>
        <taxon>Actinomycetota</taxon>
        <taxon>Actinomycetes</taxon>
        <taxon>Motilibacterales</taxon>
        <taxon>Motilibacteraceae</taxon>
        <taxon>Motilibacter</taxon>
    </lineage>
</organism>
<protein>
    <recommendedName>
        <fullName evidence="3">WXG100 family type VII secretion target</fullName>
    </recommendedName>
</protein>
<evidence type="ECO:0000313" key="1">
    <source>
        <dbReference type="EMBL" id="NHC12941.1"/>
    </source>
</evidence>
<accession>A0ABX0GQ33</accession>
<proteinExistence type="predicted"/>
<keyword evidence="2" id="KW-1185">Reference proteome</keyword>
<gene>
    <name evidence="1" type="ORF">G9H71_04015</name>
</gene>
<dbReference type="Proteomes" id="UP000800981">
    <property type="component" value="Unassembled WGS sequence"/>
</dbReference>
<reference evidence="1 2" key="1">
    <citation type="submission" date="2020-03" db="EMBL/GenBank/DDBJ databases">
        <title>Two novel Motilibacter sp.</title>
        <authorList>
            <person name="Liu S."/>
        </authorList>
    </citation>
    <scope>NUCLEOTIDE SEQUENCE [LARGE SCALE GENOMIC DNA]</scope>
    <source>
        <strain evidence="1 2">E257</strain>
    </source>
</reference>
<dbReference type="SUPFAM" id="SSF140453">
    <property type="entry name" value="EsxAB dimer-like"/>
    <property type="match status" value="1"/>
</dbReference>
<evidence type="ECO:0000313" key="2">
    <source>
        <dbReference type="Proteomes" id="UP000800981"/>
    </source>
</evidence>
<dbReference type="EMBL" id="JAANNP010000001">
    <property type="protein sequence ID" value="NHC12941.1"/>
    <property type="molecule type" value="Genomic_DNA"/>
</dbReference>
<comment type="caution">
    <text evidence="1">The sequence shown here is derived from an EMBL/GenBank/DDBJ whole genome shotgun (WGS) entry which is preliminary data.</text>
</comment>
<dbReference type="Gene3D" id="1.10.287.1060">
    <property type="entry name" value="ESAT-6-like"/>
    <property type="match status" value="1"/>
</dbReference>
<dbReference type="RefSeq" id="WP_166278129.1">
    <property type="nucleotide sequence ID" value="NZ_JAANNP010000001.1"/>
</dbReference>
<sequence length="99" mass="10795">MSGRGLVVHVADLEAMEHAMTLAHEQILEQVKAVLDDVNTHITGWSAATASRAAEMDHQRRLRDGVESLCSALERVRAALAEVRADAHDTEVRNVALLS</sequence>
<name>A0ABX0GQ33_9ACTN</name>
<evidence type="ECO:0008006" key="3">
    <source>
        <dbReference type="Google" id="ProtNLM"/>
    </source>
</evidence>
<dbReference type="InterPro" id="IPR036689">
    <property type="entry name" value="ESAT-6-like_sf"/>
</dbReference>